<sequence length="269" mass="29130">MAELEVRVVSERREGLLVELGRVVTEYGHVLIRQRLAQDAQGACLTLLLRGPDDRQLALEEALGTHPRVLSFESSRPQFAASEIAATVSAHVAAANPTPAVEAAQSPSPARAPAHETATLTAGADVARVERMLPNLARDYPRIFPWLINLEYAVADEARDASLYLAGRRTGTWVYKRDFALGAKLGMTDALRRIAVPALRGLVTVEHHDNQLHVRGCPLCQPGGASGGRFFCGFIEGLLAESVEPRTVFVRETSCHSSGASMCVFDISH</sequence>
<feature type="domain" description="4-vinyl reductase 4VR" evidence="1">
    <location>
        <begin position="209"/>
        <end position="269"/>
    </location>
</feature>
<dbReference type="InterPro" id="IPR004096">
    <property type="entry name" value="V4R"/>
</dbReference>
<evidence type="ECO:0000313" key="3">
    <source>
        <dbReference type="Proteomes" id="UP001549184"/>
    </source>
</evidence>
<dbReference type="Gene3D" id="3.30.1380.20">
    <property type="entry name" value="Trafficking protein particle complex subunit 3"/>
    <property type="match status" value="1"/>
</dbReference>
<dbReference type="EMBL" id="JBEPMU010000003">
    <property type="protein sequence ID" value="MET3652618.1"/>
    <property type="molecule type" value="Genomic_DNA"/>
</dbReference>
<protein>
    <submittedName>
        <fullName evidence="2">Hydrocarbon binding protein</fullName>
    </submittedName>
</protein>
<name>A0ABV2JUU9_9GAMM</name>
<reference evidence="2 3" key="1">
    <citation type="submission" date="2024-06" db="EMBL/GenBank/DDBJ databases">
        <title>Sorghum-associated microbial communities from plants grown in Nebraska, USA.</title>
        <authorList>
            <person name="Schachtman D."/>
        </authorList>
    </citation>
    <scope>NUCLEOTIDE SEQUENCE [LARGE SCALE GENOMIC DNA]</scope>
    <source>
        <strain evidence="2 3">1073</strain>
    </source>
</reference>
<dbReference type="Proteomes" id="UP001549184">
    <property type="component" value="Unassembled WGS sequence"/>
</dbReference>
<evidence type="ECO:0000259" key="1">
    <source>
        <dbReference type="SMART" id="SM00989"/>
    </source>
</evidence>
<keyword evidence="3" id="KW-1185">Reference proteome</keyword>
<accession>A0ABV2JUU9</accession>
<proteinExistence type="predicted"/>
<comment type="caution">
    <text evidence="2">The sequence shown here is derived from an EMBL/GenBank/DDBJ whole genome shotgun (WGS) entry which is preliminary data.</text>
</comment>
<dbReference type="RefSeq" id="WP_354014017.1">
    <property type="nucleotide sequence ID" value="NZ_JBEPMU010000003.1"/>
</dbReference>
<dbReference type="SMART" id="SM00989">
    <property type="entry name" value="V4R"/>
    <property type="match status" value="1"/>
</dbReference>
<gene>
    <name evidence="2" type="ORF">ABIC75_002350</name>
</gene>
<dbReference type="SUPFAM" id="SSF111126">
    <property type="entry name" value="Ligand-binding domain in the NO signalling and Golgi transport"/>
    <property type="match status" value="1"/>
</dbReference>
<dbReference type="InterPro" id="IPR024096">
    <property type="entry name" value="NO_sig/Golgi_transp_ligand-bd"/>
</dbReference>
<evidence type="ECO:0000313" key="2">
    <source>
        <dbReference type="EMBL" id="MET3652618.1"/>
    </source>
</evidence>
<organism evidence="2 3">
    <name type="scientific">Dyella japonica</name>
    <dbReference type="NCBI Taxonomy" id="231455"/>
    <lineage>
        <taxon>Bacteria</taxon>
        <taxon>Pseudomonadati</taxon>
        <taxon>Pseudomonadota</taxon>
        <taxon>Gammaproteobacteria</taxon>
        <taxon>Lysobacterales</taxon>
        <taxon>Rhodanobacteraceae</taxon>
        <taxon>Dyella</taxon>
    </lineage>
</organism>